<reference evidence="1" key="1">
    <citation type="submission" date="2018-02" db="EMBL/GenBank/DDBJ databases">
        <title>Rhizophora mucronata_Transcriptome.</title>
        <authorList>
            <person name="Meera S.P."/>
            <person name="Sreeshan A."/>
            <person name="Augustine A."/>
        </authorList>
    </citation>
    <scope>NUCLEOTIDE SEQUENCE</scope>
    <source>
        <tissue evidence="1">Leaf</tissue>
    </source>
</reference>
<dbReference type="EMBL" id="GGEC01056762">
    <property type="protein sequence ID" value="MBX37246.1"/>
    <property type="molecule type" value="Transcribed_RNA"/>
</dbReference>
<protein>
    <submittedName>
        <fullName evidence="1">Uncharacterized protein</fullName>
    </submittedName>
</protein>
<name>A0A2P2N4B3_RHIMU</name>
<evidence type="ECO:0000313" key="1">
    <source>
        <dbReference type="EMBL" id="MBX37246.1"/>
    </source>
</evidence>
<accession>A0A2P2N4B3</accession>
<sequence length="47" mass="5574">MDHDVTPDIYNKIFQKAMLVIKFQLQLKINIPLLFVCTCNCAKNYRK</sequence>
<proteinExistence type="predicted"/>
<dbReference type="AlphaFoldDB" id="A0A2P2N4B3"/>
<organism evidence="1">
    <name type="scientific">Rhizophora mucronata</name>
    <name type="common">Asiatic mangrove</name>
    <dbReference type="NCBI Taxonomy" id="61149"/>
    <lineage>
        <taxon>Eukaryota</taxon>
        <taxon>Viridiplantae</taxon>
        <taxon>Streptophyta</taxon>
        <taxon>Embryophyta</taxon>
        <taxon>Tracheophyta</taxon>
        <taxon>Spermatophyta</taxon>
        <taxon>Magnoliopsida</taxon>
        <taxon>eudicotyledons</taxon>
        <taxon>Gunneridae</taxon>
        <taxon>Pentapetalae</taxon>
        <taxon>rosids</taxon>
        <taxon>fabids</taxon>
        <taxon>Malpighiales</taxon>
        <taxon>Rhizophoraceae</taxon>
        <taxon>Rhizophora</taxon>
    </lineage>
</organism>